<feature type="region of interest" description="Disordered" evidence="1">
    <location>
        <begin position="89"/>
        <end position="257"/>
    </location>
</feature>
<sequence length="501" mass="54537">QTSNNDPLNCLHPSTRSSIPSSSSHKAPGPRLSPHRPFLPAHSTKMALHFHPSRAPIPPQQQPYGFDPANAQLARWAYQQTMYAQMTPPQQQGDFLAPPPRMHGAFNPFPSGTPPPRPNELQYAGHRRPSRQQSHDQQVPQVPRGQEDWRPQPSYLRSDASGSSSSVDSQGRARTNSNNSQRAPSLHESHFRVPSTKSPSPSRDAAPGGPPRIPHQSPQQQQYGGHLQQQQRWAEDDADDSDEGWGLLGGGEDDTIRVGDVGQAEEDDGEHEPWAVDVQRSVELTRVPARGVLKYAGTYNQSSYLPDVHPSHPSQATGQTRRTPPTGNRPSSGPSRAYPTPTRTTSTGCIGMGAIRARMAGTSTGWTPWTPTTGGLRKTEQRAGAAAAVVRLGAGQRNQQPAGDANGRDLRYIWRLPICARLKYGCRYTPAHNTIYAHPVLNLSAPALTSFASPAMQSPIPRAVTALAMKKVLAFASNLSVYDAFRASMYDRSSKQRCGVG</sequence>
<accession>A0AAD7INB5</accession>
<feature type="compositionally biased region" description="Low complexity" evidence="1">
    <location>
        <begin position="214"/>
        <end position="231"/>
    </location>
</feature>
<keyword evidence="3" id="KW-1185">Reference proteome</keyword>
<name>A0AAD7INB5_9AGAR</name>
<feature type="compositionally biased region" description="Low complexity" evidence="1">
    <location>
        <begin position="14"/>
        <end position="24"/>
    </location>
</feature>
<feature type="compositionally biased region" description="Polar residues" evidence="1">
    <location>
        <begin position="312"/>
        <end position="334"/>
    </location>
</feature>
<protein>
    <submittedName>
        <fullName evidence="2">Uncharacterized protein</fullName>
    </submittedName>
</protein>
<dbReference type="Proteomes" id="UP001215598">
    <property type="component" value="Unassembled WGS sequence"/>
</dbReference>
<feature type="region of interest" description="Disordered" evidence="1">
    <location>
        <begin position="1"/>
        <end position="40"/>
    </location>
</feature>
<feature type="non-terminal residue" evidence="2">
    <location>
        <position position="1"/>
    </location>
</feature>
<evidence type="ECO:0000313" key="3">
    <source>
        <dbReference type="Proteomes" id="UP001215598"/>
    </source>
</evidence>
<feature type="region of interest" description="Disordered" evidence="1">
    <location>
        <begin position="301"/>
        <end position="348"/>
    </location>
</feature>
<gene>
    <name evidence="2" type="ORF">B0H16DRAFT_1852086</name>
</gene>
<feature type="compositionally biased region" description="Low complexity" evidence="1">
    <location>
        <begin position="157"/>
        <end position="173"/>
    </location>
</feature>
<dbReference type="EMBL" id="JARKIB010000078">
    <property type="protein sequence ID" value="KAJ7747054.1"/>
    <property type="molecule type" value="Genomic_DNA"/>
</dbReference>
<evidence type="ECO:0000313" key="2">
    <source>
        <dbReference type="EMBL" id="KAJ7747054.1"/>
    </source>
</evidence>
<dbReference type="AlphaFoldDB" id="A0AAD7INB5"/>
<feature type="compositionally biased region" description="Polar residues" evidence="1">
    <location>
        <begin position="174"/>
        <end position="183"/>
    </location>
</feature>
<reference evidence="2" key="1">
    <citation type="submission" date="2023-03" db="EMBL/GenBank/DDBJ databases">
        <title>Massive genome expansion in bonnet fungi (Mycena s.s.) driven by repeated elements and novel gene families across ecological guilds.</title>
        <authorList>
            <consortium name="Lawrence Berkeley National Laboratory"/>
            <person name="Harder C.B."/>
            <person name="Miyauchi S."/>
            <person name="Viragh M."/>
            <person name="Kuo A."/>
            <person name="Thoen E."/>
            <person name="Andreopoulos B."/>
            <person name="Lu D."/>
            <person name="Skrede I."/>
            <person name="Drula E."/>
            <person name="Henrissat B."/>
            <person name="Morin E."/>
            <person name="Kohler A."/>
            <person name="Barry K."/>
            <person name="LaButti K."/>
            <person name="Morin E."/>
            <person name="Salamov A."/>
            <person name="Lipzen A."/>
            <person name="Mereny Z."/>
            <person name="Hegedus B."/>
            <person name="Baldrian P."/>
            <person name="Stursova M."/>
            <person name="Weitz H."/>
            <person name="Taylor A."/>
            <person name="Grigoriev I.V."/>
            <person name="Nagy L.G."/>
            <person name="Martin F."/>
            <person name="Kauserud H."/>
        </authorList>
    </citation>
    <scope>NUCLEOTIDE SEQUENCE</scope>
    <source>
        <strain evidence="2">CBHHK182m</strain>
    </source>
</reference>
<comment type="caution">
    <text evidence="2">The sequence shown here is derived from an EMBL/GenBank/DDBJ whole genome shotgun (WGS) entry which is preliminary data.</text>
</comment>
<proteinExistence type="predicted"/>
<feature type="compositionally biased region" description="Polar residues" evidence="1">
    <location>
        <begin position="131"/>
        <end position="140"/>
    </location>
</feature>
<organism evidence="2 3">
    <name type="scientific">Mycena metata</name>
    <dbReference type="NCBI Taxonomy" id="1033252"/>
    <lineage>
        <taxon>Eukaryota</taxon>
        <taxon>Fungi</taxon>
        <taxon>Dikarya</taxon>
        <taxon>Basidiomycota</taxon>
        <taxon>Agaricomycotina</taxon>
        <taxon>Agaricomycetes</taxon>
        <taxon>Agaricomycetidae</taxon>
        <taxon>Agaricales</taxon>
        <taxon>Marasmiineae</taxon>
        <taxon>Mycenaceae</taxon>
        <taxon>Mycena</taxon>
    </lineage>
</organism>
<evidence type="ECO:0000256" key="1">
    <source>
        <dbReference type="SAM" id="MobiDB-lite"/>
    </source>
</evidence>